<gene>
    <name evidence="2" type="ORF">PSDVSF_17560</name>
</gene>
<dbReference type="EMBL" id="AP024485">
    <property type="protein sequence ID" value="BCS88514.1"/>
    <property type="molecule type" value="Genomic_DNA"/>
</dbReference>
<dbReference type="InterPro" id="IPR012903">
    <property type="entry name" value="Nif11"/>
</dbReference>
<dbReference type="Proteomes" id="UP001053296">
    <property type="component" value="Chromosome"/>
</dbReference>
<keyword evidence="3" id="KW-1185">Reference proteome</keyword>
<dbReference type="RefSeq" id="WP_229596692.1">
    <property type="nucleotide sequence ID" value="NZ_AP024485.1"/>
</dbReference>
<evidence type="ECO:0000313" key="2">
    <source>
        <dbReference type="EMBL" id="BCS88514.1"/>
    </source>
</evidence>
<evidence type="ECO:0000313" key="3">
    <source>
        <dbReference type="Proteomes" id="UP001053296"/>
    </source>
</evidence>
<proteinExistence type="predicted"/>
<sequence>MSQDEITRLVNDVMSDPTMAAEAMSIGDQAAMEAYITSKGYDLTEEEMTQVWAMATQFMTG</sequence>
<name>A0ABM7P6H2_9BACT</name>
<organism evidence="2 3">
    <name type="scientific">Pseudodesulfovibrio sediminis</name>
    <dbReference type="NCBI Taxonomy" id="2810563"/>
    <lineage>
        <taxon>Bacteria</taxon>
        <taxon>Pseudomonadati</taxon>
        <taxon>Thermodesulfobacteriota</taxon>
        <taxon>Desulfovibrionia</taxon>
        <taxon>Desulfovibrionales</taxon>
        <taxon>Desulfovibrionaceae</taxon>
    </lineage>
</organism>
<feature type="domain" description="Nif11" evidence="1">
    <location>
        <begin position="1"/>
        <end position="47"/>
    </location>
</feature>
<evidence type="ECO:0000259" key="1">
    <source>
        <dbReference type="Pfam" id="PF07862"/>
    </source>
</evidence>
<reference evidence="2" key="1">
    <citation type="journal article" date="2022" name="Arch. Microbiol.">
        <title>Pseudodesulfovibrio sediminis sp. nov., a mesophilic and neutrophilic sulfate-reducing bacterium isolated from sediment of a brackish lake.</title>
        <authorList>
            <person name="Takahashi A."/>
            <person name="Kojima H."/>
            <person name="Watanabe M."/>
            <person name="Fukui M."/>
        </authorList>
    </citation>
    <scope>NUCLEOTIDE SEQUENCE</scope>
    <source>
        <strain evidence="2">SF6</strain>
    </source>
</reference>
<protein>
    <recommendedName>
        <fullName evidence="1">Nif11 domain-containing protein</fullName>
    </recommendedName>
</protein>
<accession>A0ABM7P6H2</accession>
<dbReference type="Pfam" id="PF07862">
    <property type="entry name" value="Nif11"/>
    <property type="match status" value="1"/>
</dbReference>